<feature type="region of interest" description="Disordered" evidence="1">
    <location>
        <begin position="30"/>
        <end position="90"/>
    </location>
</feature>
<dbReference type="Pfam" id="PF14016">
    <property type="entry name" value="DUF4232"/>
    <property type="match status" value="1"/>
</dbReference>
<accession>A0A1M7MVB0</accession>
<dbReference type="AlphaFoldDB" id="A0A1M7MVB0"/>
<evidence type="ECO:0000313" key="5">
    <source>
        <dbReference type="Proteomes" id="UP000184111"/>
    </source>
</evidence>
<name>A0A1M7MVB0_9ACTN</name>
<protein>
    <recommendedName>
        <fullName evidence="3">DUF4232 domain-containing protein</fullName>
    </recommendedName>
</protein>
<evidence type="ECO:0000256" key="2">
    <source>
        <dbReference type="SAM" id="SignalP"/>
    </source>
</evidence>
<dbReference type="Proteomes" id="UP000184111">
    <property type="component" value="Unassembled WGS sequence"/>
</dbReference>
<evidence type="ECO:0000259" key="3">
    <source>
        <dbReference type="Pfam" id="PF14016"/>
    </source>
</evidence>
<feature type="signal peptide" evidence="2">
    <location>
        <begin position="1"/>
        <end position="34"/>
    </location>
</feature>
<feature type="compositionally biased region" description="Low complexity" evidence="1">
    <location>
        <begin position="38"/>
        <end position="79"/>
    </location>
</feature>
<feature type="chain" id="PRO_5013201154" description="DUF4232 domain-containing protein" evidence="2">
    <location>
        <begin position="35"/>
        <end position="248"/>
    </location>
</feature>
<dbReference type="EMBL" id="FRBI01000017">
    <property type="protein sequence ID" value="SHM95101.1"/>
    <property type="molecule type" value="Genomic_DNA"/>
</dbReference>
<dbReference type="PROSITE" id="PS51257">
    <property type="entry name" value="PROKAR_LIPOPROTEIN"/>
    <property type="match status" value="1"/>
</dbReference>
<organism evidence="4 5">
    <name type="scientific">Actinacidiphila paucisporea</name>
    <dbReference type="NCBI Taxonomy" id="310782"/>
    <lineage>
        <taxon>Bacteria</taxon>
        <taxon>Bacillati</taxon>
        <taxon>Actinomycetota</taxon>
        <taxon>Actinomycetes</taxon>
        <taxon>Kitasatosporales</taxon>
        <taxon>Streptomycetaceae</taxon>
        <taxon>Actinacidiphila</taxon>
    </lineage>
</organism>
<keyword evidence="5" id="KW-1185">Reference proteome</keyword>
<proteinExistence type="predicted"/>
<feature type="domain" description="DUF4232" evidence="3">
    <location>
        <begin position="100"/>
        <end position="211"/>
    </location>
</feature>
<sequence>MSVKSALPSALSSSAVLLLGALALTACQSGSTEAAGGPAPSHRTSAAASAPTTVSPPTTEAPVPTASATTAPTTAAPQTKPMSGTGGGTDTDAYAWKHPCAIEQLTVRVTARAGAPTQRVIAVRNNGGQACGLSYYPRVYLDSAKSADGTRAVKPRVPGGLGGPPAYPVHARQTAYAVIDLDPSGATTGTAPGVDELNVLPDADHMPAAATESFPLGKGALVLRPKLGLYRTTVADAVASMKSADTQL</sequence>
<dbReference type="InterPro" id="IPR025326">
    <property type="entry name" value="DUF4232"/>
</dbReference>
<gene>
    <name evidence="4" type="ORF">SAMN05216499_1179</name>
</gene>
<reference evidence="4 5" key="1">
    <citation type="submission" date="2016-11" db="EMBL/GenBank/DDBJ databases">
        <authorList>
            <person name="Jaros S."/>
            <person name="Januszkiewicz K."/>
            <person name="Wedrychowicz H."/>
        </authorList>
    </citation>
    <scope>NUCLEOTIDE SEQUENCE [LARGE SCALE GENOMIC DNA]</scope>
    <source>
        <strain evidence="4 5">CGMCC 4.2025</strain>
    </source>
</reference>
<keyword evidence="2" id="KW-0732">Signal</keyword>
<evidence type="ECO:0000313" key="4">
    <source>
        <dbReference type="EMBL" id="SHM95101.1"/>
    </source>
</evidence>
<evidence type="ECO:0000256" key="1">
    <source>
        <dbReference type="SAM" id="MobiDB-lite"/>
    </source>
</evidence>